<dbReference type="InterPro" id="IPR010886">
    <property type="entry name" value="Hc1"/>
</dbReference>
<protein>
    <submittedName>
        <fullName evidence="3">Histone H1</fullName>
    </submittedName>
</protein>
<dbReference type="Proteomes" id="UP000245391">
    <property type="component" value="Unassembled WGS sequence"/>
</dbReference>
<keyword evidence="4" id="KW-1185">Reference proteome</keyword>
<evidence type="ECO:0000256" key="1">
    <source>
        <dbReference type="ARBA" id="ARBA00002333"/>
    </source>
</evidence>
<dbReference type="Pfam" id="PF07432">
    <property type="entry name" value="Hc1"/>
    <property type="match status" value="1"/>
</dbReference>
<comment type="function">
    <text evidence="1">Might have a role analogous to that of eukaryotic histone proteins.</text>
</comment>
<gene>
    <name evidence="3" type="ORF">DF947_01470</name>
</gene>
<reference evidence="4" key="1">
    <citation type="submission" date="2018-05" db="EMBL/GenBank/DDBJ databases">
        <title>Pedobacter paludis sp. nov., isolated from wetland soil.</title>
        <authorList>
            <person name="Zhang Y."/>
        </authorList>
    </citation>
    <scope>NUCLEOTIDE SEQUENCE [LARGE SCALE GENOMIC DNA]</scope>
    <source>
        <strain evidence="4">R-8</strain>
    </source>
</reference>
<evidence type="ECO:0000256" key="2">
    <source>
        <dbReference type="ARBA" id="ARBA00008424"/>
    </source>
</evidence>
<dbReference type="GO" id="GO:0030527">
    <property type="term" value="F:structural constituent of chromatin"/>
    <property type="evidence" value="ECO:0007669"/>
    <property type="project" value="InterPro"/>
</dbReference>
<dbReference type="GO" id="GO:0003677">
    <property type="term" value="F:DNA binding"/>
    <property type="evidence" value="ECO:0007669"/>
    <property type="project" value="InterPro"/>
</dbReference>
<accession>A0A317F4S5</accession>
<comment type="similarity">
    <text evidence="2">Belongs to the histone H1/H5 family. HCT subfamily.</text>
</comment>
<organism evidence="3 4">
    <name type="scientific">Pedobacter paludis</name>
    <dbReference type="NCBI Taxonomy" id="2203212"/>
    <lineage>
        <taxon>Bacteria</taxon>
        <taxon>Pseudomonadati</taxon>
        <taxon>Bacteroidota</taxon>
        <taxon>Sphingobacteriia</taxon>
        <taxon>Sphingobacteriales</taxon>
        <taxon>Sphingobacteriaceae</taxon>
        <taxon>Pedobacter</taxon>
    </lineage>
</organism>
<comment type="caution">
    <text evidence="3">The sequence shown here is derived from an EMBL/GenBank/DDBJ whole genome shotgun (WGS) entry which is preliminary data.</text>
</comment>
<dbReference type="RefSeq" id="WP_109927910.1">
    <property type="nucleotide sequence ID" value="NZ_QGNY01000001.1"/>
</dbReference>
<evidence type="ECO:0000313" key="4">
    <source>
        <dbReference type="Proteomes" id="UP000245391"/>
    </source>
</evidence>
<sequence>MNALKKIKEVIAATEKDAENFYAKGNKAAGTRLRKAYQEIKNLASEGRAEVQAAKNEGK</sequence>
<proteinExistence type="inferred from homology"/>
<name>A0A317F4S5_9SPHI</name>
<dbReference type="EMBL" id="QGNY01000001">
    <property type="protein sequence ID" value="PWS33323.1"/>
    <property type="molecule type" value="Genomic_DNA"/>
</dbReference>
<dbReference type="OrthoDB" id="1004212at2"/>
<evidence type="ECO:0000313" key="3">
    <source>
        <dbReference type="EMBL" id="PWS33323.1"/>
    </source>
</evidence>
<dbReference type="AlphaFoldDB" id="A0A317F4S5"/>